<dbReference type="PROSITE" id="PS50042">
    <property type="entry name" value="CNMP_BINDING_3"/>
    <property type="match status" value="1"/>
</dbReference>
<feature type="domain" description="Cyclic nucleotide-binding" evidence="1">
    <location>
        <begin position="33"/>
        <end position="126"/>
    </location>
</feature>
<comment type="caution">
    <text evidence="2">The sequence shown here is derived from an EMBL/GenBank/DDBJ whole genome shotgun (WGS) entry which is preliminary data.</text>
</comment>
<name>A0A7W8P993_9BURK</name>
<protein>
    <submittedName>
        <fullName evidence="2">CRP-like cAMP-binding protein</fullName>
    </submittedName>
</protein>
<dbReference type="SUPFAM" id="SSF51206">
    <property type="entry name" value="cAMP-binding domain-like"/>
    <property type="match status" value="1"/>
</dbReference>
<sequence>MFPKGGTERARIIERFSGETGKRLRVEAFTGQKLVGGDKDLAAELADMAELIQVKACDVIIQQDATDNDVYFIITGAFDIVVNPTPIRRRFPGDSVGEMAAVEPIQKWSVTVREAEDSLVAKITEQ</sequence>
<organism evidence="2 3">
    <name type="scientific">Paraburkholderia youngii</name>
    <dbReference type="NCBI Taxonomy" id="2782701"/>
    <lineage>
        <taxon>Bacteria</taxon>
        <taxon>Pseudomonadati</taxon>
        <taxon>Pseudomonadota</taxon>
        <taxon>Betaproteobacteria</taxon>
        <taxon>Burkholderiales</taxon>
        <taxon>Burkholderiaceae</taxon>
        <taxon>Paraburkholderia</taxon>
    </lineage>
</organism>
<dbReference type="Gene3D" id="2.60.120.10">
    <property type="entry name" value="Jelly Rolls"/>
    <property type="match status" value="1"/>
</dbReference>
<evidence type="ECO:0000313" key="2">
    <source>
        <dbReference type="EMBL" id="MBB5405302.1"/>
    </source>
</evidence>
<accession>A0A7W8P993</accession>
<reference evidence="2 3" key="1">
    <citation type="submission" date="2020-08" db="EMBL/GenBank/DDBJ databases">
        <title>Genomic Encyclopedia of Type Strains, Phase IV (KMG-V): Genome sequencing to study the core and pangenomes of soil and plant-associated prokaryotes.</title>
        <authorList>
            <person name="Whitman W."/>
        </authorList>
    </citation>
    <scope>NUCLEOTIDE SEQUENCE [LARGE SCALE GENOMIC DNA]</scope>
    <source>
        <strain evidence="2 3">JPY162</strain>
    </source>
</reference>
<dbReference type="CDD" id="cd00038">
    <property type="entry name" value="CAP_ED"/>
    <property type="match status" value="1"/>
</dbReference>
<dbReference type="AlphaFoldDB" id="A0A7W8P993"/>
<dbReference type="Proteomes" id="UP000592820">
    <property type="component" value="Unassembled WGS sequence"/>
</dbReference>
<proteinExistence type="predicted"/>
<dbReference type="InterPro" id="IPR000595">
    <property type="entry name" value="cNMP-bd_dom"/>
</dbReference>
<dbReference type="EMBL" id="JACHDE010000031">
    <property type="protein sequence ID" value="MBB5405302.1"/>
    <property type="molecule type" value="Genomic_DNA"/>
</dbReference>
<dbReference type="InterPro" id="IPR018490">
    <property type="entry name" value="cNMP-bd_dom_sf"/>
</dbReference>
<evidence type="ECO:0000259" key="1">
    <source>
        <dbReference type="PROSITE" id="PS50042"/>
    </source>
</evidence>
<evidence type="ECO:0000313" key="3">
    <source>
        <dbReference type="Proteomes" id="UP000592820"/>
    </source>
</evidence>
<dbReference type="InterPro" id="IPR014710">
    <property type="entry name" value="RmlC-like_jellyroll"/>
</dbReference>
<gene>
    <name evidence="2" type="ORF">HDG41_007398</name>
</gene>
<dbReference type="Pfam" id="PF00027">
    <property type="entry name" value="cNMP_binding"/>
    <property type="match status" value="1"/>
</dbReference>